<dbReference type="InterPro" id="IPR050155">
    <property type="entry name" value="HAD-like_hydrolase_sf"/>
</dbReference>
<evidence type="ECO:0000313" key="2">
    <source>
        <dbReference type="Proteomes" id="UP000177050"/>
    </source>
</evidence>
<dbReference type="EMBL" id="MGBR01000001">
    <property type="protein sequence ID" value="OGK73803.1"/>
    <property type="molecule type" value="Genomic_DNA"/>
</dbReference>
<name>A0A1F7L0Z9_9BACT</name>
<dbReference type="AlphaFoldDB" id="A0A1F7L0Z9"/>
<proteinExistence type="predicted"/>
<dbReference type="PANTHER" id="PTHR43434">
    <property type="entry name" value="PHOSPHOGLYCOLATE PHOSPHATASE"/>
    <property type="match status" value="1"/>
</dbReference>
<dbReference type="SFLD" id="SFLDG01135">
    <property type="entry name" value="C1.5.6:_HAD__Beta-PGM__Phospha"/>
    <property type="match status" value="1"/>
</dbReference>
<evidence type="ECO:0008006" key="3">
    <source>
        <dbReference type="Google" id="ProtNLM"/>
    </source>
</evidence>
<dbReference type="InterPro" id="IPR006439">
    <property type="entry name" value="HAD-SF_hydro_IA"/>
</dbReference>
<dbReference type="SFLD" id="SFLDG01129">
    <property type="entry name" value="C1.5:_HAD__Beta-PGM__Phosphata"/>
    <property type="match status" value="1"/>
</dbReference>
<dbReference type="InterPro" id="IPR036412">
    <property type="entry name" value="HAD-like_sf"/>
</dbReference>
<dbReference type="Proteomes" id="UP000177050">
    <property type="component" value="Unassembled WGS sequence"/>
</dbReference>
<dbReference type="NCBIfam" id="TIGR01549">
    <property type="entry name" value="HAD-SF-IA-v1"/>
    <property type="match status" value="1"/>
</dbReference>
<accession>A0A1F7L0Z9</accession>
<sequence length="216" mass="24798">MIRAVLFDFDGTLANTLPFYIKAYDKAIKSIGFKFDEKTIVEKCFGKKEKTVCDSLGVPEKTKEFTDSYFLAVKELFRQAPLFAETLPLLDWLKKQGIKIIIITFAYRWYIDQMLKQYNLDDSFDFTISTDDIVHPKPHPEAVFTACKKLGVPPKNTIVVGDSKSDILMGNEAGSKTVLYTRKEYDLFYSLEELKKTNPTYIIDDLSKLKDIVLKS</sequence>
<dbReference type="GO" id="GO:0006281">
    <property type="term" value="P:DNA repair"/>
    <property type="evidence" value="ECO:0007669"/>
    <property type="project" value="TreeGrafter"/>
</dbReference>
<organism evidence="1 2">
    <name type="scientific">Candidatus Roizmanbacteria bacterium RIFOXYD1_FULL_38_12</name>
    <dbReference type="NCBI Taxonomy" id="1802093"/>
    <lineage>
        <taxon>Bacteria</taxon>
        <taxon>Candidatus Roizmaniibacteriota</taxon>
    </lineage>
</organism>
<reference evidence="1 2" key="1">
    <citation type="journal article" date="2016" name="Nat. Commun.">
        <title>Thousands of microbial genomes shed light on interconnected biogeochemical processes in an aquifer system.</title>
        <authorList>
            <person name="Anantharaman K."/>
            <person name="Brown C.T."/>
            <person name="Hug L.A."/>
            <person name="Sharon I."/>
            <person name="Castelle C.J."/>
            <person name="Probst A.J."/>
            <person name="Thomas B.C."/>
            <person name="Singh A."/>
            <person name="Wilkins M.J."/>
            <person name="Karaoz U."/>
            <person name="Brodie E.L."/>
            <person name="Williams K.H."/>
            <person name="Hubbard S.S."/>
            <person name="Banfield J.F."/>
        </authorList>
    </citation>
    <scope>NUCLEOTIDE SEQUENCE [LARGE SCALE GENOMIC DNA]</scope>
</reference>
<dbReference type="InterPro" id="IPR023198">
    <property type="entry name" value="PGP-like_dom2"/>
</dbReference>
<dbReference type="GO" id="GO:0008967">
    <property type="term" value="F:phosphoglycolate phosphatase activity"/>
    <property type="evidence" value="ECO:0007669"/>
    <property type="project" value="TreeGrafter"/>
</dbReference>
<dbReference type="InterPro" id="IPR041492">
    <property type="entry name" value="HAD_2"/>
</dbReference>
<comment type="caution">
    <text evidence="1">The sequence shown here is derived from an EMBL/GenBank/DDBJ whole genome shotgun (WGS) entry which is preliminary data.</text>
</comment>
<dbReference type="Gene3D" id="1.10.150.240">
    <property type="entry name" value="Putative phosphatase, domain 2"/>
    <property type="match status" value="1"/>
</dbReference>
<dbReference type="Pfam" id="PF13419">
    <property type="entry name" value="HAD_2"/>
    <property type="match status" value="1"/>
</dbReference>
<dbReference type="PRINTS" id="PR00413">
    <property type="entry name" value="HADHALOGNASE"/>
</dbReference>
<protein>
    <recommendedName>
        <fullName evidence="3">Phosphoglycolate phosphatase</fullName>
    </recommendedName>
</protein>
<dbReference type="PANTHER" id="PTHR43434:SF1">
    <property type="entry name" value="PHOSPHOGLYCOLATE PHOSPHATASE"/>
    <property type="match status" value="1"/>
</dbReference>
<dbReference type="Gene3D" id="3.40.50.1000">
    <property type="entry name" value="HAD superfamily/HAD-like"/>
    <property type="match status" value="1"/>
</dbReference>
<gene>
    <name evidence="1" type="ORF">A3K52_03410</name>
</gene>
<dbReference type="NCBIfam" id="TIGR01509">
    <property type="entry name" value="HAD-SF-IA-v3"/>
    <property type="match status" value="1"/>
</dbReference>
<dbReference type="InterPro" id="IPR023214">
    <property type="entry name" value="HAD_sf"/>
</dbReference>
<evidence type="ECO:0000313" key="1">
    <source>
        <dbReference type="EMBL" id="OGK73803.1"/>
    </source>
</evidence>
<dbReference type="SUPFAM" id="SSF56784">
    <property type="entry name" value="HAD-like"/>
    <property type="match status" value="1"/>
</dbReference>
<dbReference type="SFLD" id="SFLDS00003">
    <property type="entry name" value="Haloacid_Dehalogenase"/>
    <property type="match status" value="1"/>
</dbReference>